<evidence type="ECO:0000313" key="3">
    <source>
        <dbReference type="Proteomes" id="UP000177159"/>
    </source>
</evidence>
<accession>A0A1F7GUY5</accession>
<dbReference type="GO" id="GO:0019305">
    <property type="term" value="P:dTDP-rhamnose biosynthetic process"/>
    <property type="evidence" value="ECO:0007669"/>
    <property type="project" value="TreeGrafter"/>
</dbReference>
<gene>
    <name evidence="2" type="ORF">A3C24_04365</name>
</gene>
<dbReference type="GO" id="GO:0008830">
    <property type="term" value="F:dTDP-4-dehydrorhamnose 3,5-epimerase activity"/>
    <property type="evidence" value="ECO:0007669"/>
    <property type="project" value="InterPro"/>
</dbReference>
<name>A0A1F7GUY5_9BACT</name>
<organism evidence="2 3">
    <name type="scientific">Candidatus Roizmanbacteria bacterium RIFCSPHIGHO2_02_FULL_37_24</name>
    <dbReference type="NCBI Taxonomy" id="1802037"/>
    <lineage>
        <taxon>Bacteria</taxon>
        <taxon>Candidatus Roizmaniibacteriota</taxon>
    </lineage>
</organism>
<dbReference type="Pfam" id="PF00908">
    <property type="entry name" value="dTDP_sugar_isom"/>
    <property type="match status" value="1"/>
</dbReference>
<protein>
    <recommendedName>
        <fullName evidence="4">Spore coat protein</fullName>
    </recommendedName>
</protein>
<dbReference type="InterPro" id="IPR011051">
    <property type="entry name" value="RmlC_Cupin_sf"/>
</dbReference>
<sequence length="147" mass="17137">MKNIPAEEGDFSEILRIKQGELESFKGFKLAQINRTTLVPSSIKAWHLHYKQDEIWYVSPQDHLLAGLWDVRRKSRTSGKTMRIVLGAGISRMLYIPHGIAHGSAIFANKPVELYVFVNKQFKILHHDEKRIPWDSLGKEFWRPKRD</sequence>
<dbReference type="PANTHER" id="PTHR21047:SF2">
    <property type="entry name" value="THYMIDINE DIPHOSPHO-4-KETO-RHAMNOSE 3,5-EPIMERASE"/>
    <property type="match status" value="1"/>
</dbReference>
<dbReference type="InterPro" id="IPR014710">
    <property type="entry name" value="RmlC-like_jellyroll"/>
</dbReference>
<feature type="site" description="Participates in a stacking interaction with the thymidine ring of dTDP-4-oxo-6-deoxyglucose" evidence="1">
    <location>
        <position position="122"/>
    </location>
</feature>
<dbReference type="EMBL" id="MFZM01000032">
    <property type="protein sequence ID" value="OGK22840.1"/>
    <property type="molecule type" value="Genomic_DNA"/>
</dbReference>
<dbReference type="GO" id="GO:0005829">
    <property type="term" value="C:cytosol"/>
    <property type="evidence" value="ECO:0007669"/>
    <property type="project" value="TreeGrafter"/>
</dbReference>
<dbReference type="PANTHER" id="PTHR21047">
    <property type="entry name" value="DTDP-6-DEOXY-D-GLUCOSE-3,5 EPIMERASE"/>
    <property type="match status" value="1"/>
</dbReference>
<proteinExistence type="predicted"/>
<evidence type="ECO:0000256" key="1">
    <source>
        <dbReference type="PIRSR" id="PIRSR600888-3"/>
    </source>
</evidence>
<dbReference type="InterPro" id="IPR000888">
    <property type="entry name" value="RmlC-like"/>
</dbReference>
<evidence type="ECO:0000313" key="2">
    <source>
        <dbReference type="EMBL" id="OGK22840.1"/>
    </source>
</evidence>
<evidence type="ECO:0008006" key="4">
    <source>
        <dbReference type="Google" id="ProtNLM"/>
    </source>
</evidence>
<dbReference type="Gene3D" id="2.60.120.10">
    <property type="entry name" value="Jelly Rolls"/>
    <property type="match status" value="1"/>
</dbReference>
<comment type="caution">
    <text evidence="2">The sequence shown here is derived from an EMBL/GenBank/DDBJ whole genome shotgun (WGS) entry which is preliminary data.</text>
</comment>
<dbReference type="GO" id="GO:0000271">
    <property type="term" value="P:polysaccharide biosynthetic process"/>
    <property type="evidence" value="ECO:0007669"/>
    <property type="project" value="TreeGrafter"/>
</dbReference>
<dbReference type="Proteomes" id="UP000177159">
    <property type="component" value="Unassembled WGS sequence"/>
</dbReference>
<dbReference type="SUPFAM" id="SSF51182">
    <property type="entry name" value="RmlC-like cupins"/>
    <property type="match status" value="1"/>
</dbReference>
<dbReference type="AlphaFoldDB" id="A0A1F7GUY5"/>
<reference evidence="2 3" key="1">
    <citation type="journal article" date="2016" name="Nat. Commun.">
        <title>Thousands of microbial genomes shed light on interconnected biogeochemical processes in an aquifer system.</title>
        <authorList>
            <person name="Anantharaman K."/>
            <person name="Brown C.T."/>
            <person name="Hug L.A."/>
            <person name="Sharon I."/>
            <person name="Castelle C.J."/>
            <person name="Probst A.J."/>
            <person name="Thomas B.C."/>
            <person name="Singh A."/>
            <person name="Wilkins M.J."/>
            <person name="Karaoz U."/>
            <person name="Brodie E.L."/>
            <person name="Williams K.H."/>
            <person name="Hubbard S.S."/>
            <person name="Banfield J.F."/>
        </authorList>
    </citation>
    <scope>NUCLEOTIDE SEQUENCE [LARGE SCALE GENOMIC DNA]</scope>
</reference>